<dbReference type="SUPFAM" id="SSF52540">
    <property type="entry name" value="P-loop containing nucleoside triphosphate hydrolases"/>
    <property type="match status" value="1"/>
</dbReference>
<accession>A0AAN7SRY1</accession>
<feature type="domain" description="Nephrocystin 3-like N-terminal" evidence="3">
    <location>
        <begin position="345"/>
        <end position="501"/>
    </location>
</feature>
<keyword evidence="1" id="KW-0677">Repeat</keyword>
<evidence type="ECO:0000313" key="5">
    <source>
        <dbReference type="Proteomes" id="UP001309876"/>
    </source>
</evidence>
<gene>
    <name evidence="4" type="ORF">LTR05_008549</name>
</gene>
<dbReference type="InterPro" id="IPR027417">
    <property type="entry name" value="P-loop_NTPase"/>
</dbReference>
<protein>
    <recommendedName>
        <fullName evidence="3">Nephrocystin 3-like N-terminal domain-containing protein</fullName>
    </recommendedName>
</protein>
<dbReference type="PANTHER" id="PTHR10039:SF9">
    <property type="entry name" value="NACHT DOMAIN PROTEIN (AFU_ORTHOLOGUE AFUA_2G01760)"/>
    <property type="match status" value="1"/>
</dbReference>
<feature type="compositionally biased region" description="Polar residues" evidence="2">
    <location>
        <begin position="38"/>
        <end position="56"/>
    </location>
</feature>
<name>A0AAN7SRY1_9EURO</name>
<reference evidence="4 5" key="1">
    <citation type="submission" date="2023-08" db="EMBL/GenBank/DDBJ databases">
        <title>Black Yeasts Isolated from many extreme environments.</title>
        <authorList>
            <person name="Coleine C."/>
            <person name="Stajich J.E."/>
            <person name="Selbmann L."/>
        </authorList>
    </citation>
    <scope>NUCLEOTIDE SEQUENCE [LARGE SCALE GENOMIC DNA]</scope>
    <source>
        <strain evidence="4 5">CCFEE 5910</strain>
    </source>
</reference>
<dbReference type="Pfam" id="PF24883">
    <property type="entry name" value="NPHP3_N"/>
    <property type="match status" value="1"/>
</dbReference>
<comment type="caution">
    <text evidence="4">The sequence shown here is derived from an EMBL/GenBank/DDBJ whole genome shotgun (WGS) entry which is preliminary data.</text>
</comment>
<feature type="compositionally biased region" description="Polar residues" evidence="2">
    <location>
        <begin position="9"/>
        <end position="28"/>
    </location>
</feature>
<proteinExistence type="predicted"/>
<dbReference type="InterPro" id="IPR011990">
    <property type="entry name" value="TPR-like_helical_dom_sf"/>
</dbReference>
<dbReference type="Gene3D" id="3.40.50.300">
    <property type="entry name" value="P-loop containing nucleotide triphosphate hydrolases"/>
    <property type="match status" value="1"/>
</dbReference>
<dbReference type="Proteomes" id="UP001309876">
    <property type="component" value="Unassembled WGS sequence"/>
</dbReference>
<dbReference type="InterPro" id="IPR056884">
    <property type="entry name" value="NPHP3-like_N"/>
</dbReference>
<evidence type="ECO:0000256" key="1">
    <source>
        <dbReference type="ARBA" id="ARBA00022737"/>
    </source>
</evidence>
<organism evidence="4 5">
    <name type="scientific">Lithohypha guttulata</name>
    <dbReference type="NCBI Taxonomy" id="1690604"/>
    <lineage>
        <taxon>Eukaryota</taxon>
        <taxon>Fungi</taxon>
        <taxon>Dikarya</taxon>
        <taxon>Ascomycota</taxon>
        <taxon>Pezizomycotina</taxon>
        <taxon>Eurotiomycetes</taxon>
        <taxon>Chaetothyriomycetidae</taxon>
        <taxon>Chaetothyriales</taxon>
        <taxon>Trichomeriaceae</taxon>
        <taxon>Lithohypha</taxon>
    </lineage>
</organism>
<keyword evidence="5" id="KW-1185">Reference proteome</keyword>
<dbReference type="PANTHER" id="PTHR10039">
    <property type="entry name" value="AMELOGENIN"/>
    <property type="match status" value="1"/>
</dbReference>
<feature type="region of interest" description="Disordered" evidence="2">
    <location>
        <begin position="1"/>
        <end position="56"/>
    </location>
</feature>
<dbReference type="Gene3D" id="1.25.40.10">
    <property type="entry name" value="Tetratricopeptide repeat domain"/>
    <property type="match status" value="1"/>
</dbReference>
<evidence type="ECO:0000313" key="4">
    <source>
        <dbReference type="EMBL" id="KAK5080604.1"/>
    </source>
</evidence>
<sequence>MLGILRGHQGSNQDAFKSGMKESTSTQVPAGPSADGGPNQNEITNGSKEAATQSQLPMRSPIQLPIQSPSSSLANGLHIDKRQSFHRRAIGSINGSHGRFTNNFVHEQHSNSLRKCRQEFGSGVKNYVYDTSFEGLLGWIKSERLIRLPHKGGSWDRVLISAQYFAEQIHHFNNHIENFTEASLAATQLVYGQCLLLLELGQQNAEALEQAFNLFYQFGLELSPLLRRGEDLFTGSQAIMEGLGRAFADLIQIVTGVSITFHQMVHSGRQSTKVDIFATFSSAIAAFRAGVHKCSHEMWNDVLQRHFLDDGQVDVIQRWLAPHDSTLAFLSSNKINFACRPEQFTCEWFQSYLNTFLKGEKNILLVEGKAGSGKTTLANWTIDRLQRPVGRKHVSTISFFFDYGVAAQSTPVAMLRTLINQLLSNRIGNVQLFEAVNKAFMESQKVQNAEEQEEKLWKALSKALHAVSDEHKEPLIIVVDGITDADSFMQKTCKRLHDLVIEYDRVRLIQLSQLVKHEIASCTRLELSTAKLTEDLRTVVRRMLQDHHHFKNRDVGGQERLVEDIVTAADGSMLYSYLACRLLRVCDNFDETLKTVVAGSKTIPEIVKKLFIALNLDAESRKLLSILVTAERPLQLGEVEALLKADTKTFATIDNTTKFDSLLNKVSAFTVIGEGLIAIRHGAVRQAIIGLDVDAGFTQQLKNRQQDMFERSLVYIRSCLRNEDQPTFSYLDAARLEHRLGSHILLEYAVRYWLLHFKKSLFFKAKGDLQLPTELESIFPDSVTLCLLEQACWGGEYYAPETLENHHLAFRIRKALFGDHRSCVLQSVLICAVLCETTLSRQPEAIEWYALAARIASVVVGPQAELTVTCCEVLLRVSEPSVAKKRTTIMTYREEILLILVKSCTHRFGSSSKEVLDIHKRLHELYVSIDEETRANEIMITIEKLTRGVYGDHSDEANLISRKAEVLLKRHEHTEDIVTRDSFLLYGHTGEKEVAFTLEVVMQWLHLARSCVHRKDFSKAEEVYIELWLKLTEHCRSVHICEWHEKKIEVMIEYAEFLKVHKRLSEASALLVAIWTEYEHHEFSVTESINLLLKRVAVFMKDSKLSTTALLVFQKCWSYFHHHPEKHTGITKEIESQILDITRTTKTVTEKSSENVIRGLFEMSLTSSETITVATVNLCTSLATIYLQQERYLEAITCIEKLLARSWSSFFASSMESVVLAEHFSDESVALVLQLGECYLRVTKYQRAEEIYLRLYYAHLHHYQSMHNETVTKYREMLIVFYRKYEMYSKEISFYQELLVTYRSHKDFGPTHSITISILYRLGHLCRRHSSKFGYWLEYYLEIIANLNKGELICNHDALDALIVVAEHYYETLRFSESLLYFRSICKTFRVHGMKFHKYFESAEKVQIIVEQYIRAIEDCNLDVRAQVQIIKNLREACITNYGKSSKIVISLTQILAEICHRHEEFHVDAILLWEYLYDNKSNVSIEVVKRIKTSLNALYVEKASTTTVTTVELKKFTKLVHERYAEIRKEYACTDGTTLACLRELVMLYSKQTQIEVELAKKELRILLVECISKTVVAKELIETATFIARIYRECNFIEEGRKLIQQIKLQIIYKSTEKSPEFGFDLTGLGRVCFTFIATFEYNLQVARTIALNHYLSDLVAEYTFYQRFAQNIEKKAEFKTVLESGAWLRQILVRTGRLEYFSFIENKALEYFLLREPEVAKLCSKDSIKVFTNVLLAYYSKHIGRKNFVAAAGHAAANQVEVLLREQKQKEALELVTVTFRYLMAHGGLDDPTEITLGFRLCIMMAGRTNDKKMNHKPGDAVTAKGMMDLSRMILAEVFHICRNSKYTNEINLARCQLFELNALIALAGEQGDFQNLQWLLRLLWESREAQSTWSTDTILQLGRCLVQVQFAFGNTKDAVRLCENIVYNVRRVRGLRHHYTMEFRDLLASMYTSMAVDYSNESRQDGKKNKKYAEETARVYFKKAIQIHEEILKQIVNPDDAYTSDCDDDESDYPEIGFSRNFSGVNGDTKPGTIPGLVWRTPNQEIEFVRAHVRRLQLAIQRLGGWPKSRSEYENLTNRVRESYGNNPALKMGEQQVLASKWKTDGFGTGKAEGDLKEDGFKVPEHWSISTSSE</sequence>
<evidence type="ECO:0000256" key="2">
    <source>
        <dbReference type="SAM" id="MobiDB-lite"/>
    </source>
</evidence>
<evidence type="ECO:0000259" key="3">
    <source>
        <dbReference type="Pfam" id="PF24883"/>
    </source>
</evidence>
<dbReference type="SUPFAM" id="SSF48452">
    <property type="entry name" value="TPR-like"/>
    <property type="match status" value="1"/>
</dbReference>
<dbReference type="EMBL" id="JAVRRJ010000013">
    <property type="protein sequence ID" value="KAK5080604.1"/>
    <property type="molecule type" value="Genomic_DNA"/>
</dbReference>